<keyword evidence="2" id="KW-1185">Reference proteome</keyword>
<dbReference type="OrthoDB" id="317689at2759"/>
<evidence type="ECO:0000313" key="1">
    <source>
        <dbReference type="EMBL" id="CAD8079504.1"/>
    </source>
</evidence>
<dbReference type="AlphaFoldDB" id="A0A8S1MX86"/>
<gene>
    <name evidence="1" type="ORF">PSON_ATCC_30995.1.T0390146</name>
</gene>
<name>A0A8S1MX86_9CILI</name>
<dbReference type="Proteomes" id="UP000692954">
    <property type="component" value="Unassembled WGS sequence"/>
</dbReference>
<dbReference type="EMBL" id="CAJJDN010000039">
    <property type="protein sequence ID" value="CAD8079504.1"/>
    <property type="molecule type" value="Genomic_DNA"/>
</dbReference>
<reference evidence="1" key="1">
    <citation type="submission" date="2021-01" db="EMBL/GenBank/DDBJ databases">
        <authorList>
            <consortium name="Genoscope - CEA"/>
            <person name="William W."/>
        </authorList>
    </citation>
    <scope>NUCLEOTIDE SEQUENCE</scope>
</reference>
<accession>A0A8S1MX86</accession>
<proteinExistence type="predicted"/>
<sequence>MEFERITVTKRGLEVQQQLKQILGFKEYKQARTIRKKDQSDNILNKQQEQGICNPDLLEPKVETSEQIQLFLTNRFKNNRQKYIQKDIGNNSQSKKKFGCSFQNETNRSFKYLDFRQMQYLKTNILKGFCQQIRKPQGQETINDEDKQLAYQQARMERTIRKHEQFNEQTQHIPKFEKGRERGQNFMSELLKSMEKRGSSTRVESLQEIKLKFGDNLDFLEQPNCRKERFKKTMTQIHLNKYEKQWKHLRVGK</sequence>
<protein>
    <submittedName>
        <fullName evidence="1">Uncharacterized protein</fullName>
    </submittedName>
</protein>
<organism evidence="1 2">
    <name type="scientific">Paramecium sonneborni</name>
    <dbReference type="NCBI Taxonomy" id="65129"/>
    <lineage>
        <taxon>Eukaryota</taxon>
        <taxon>Sar</taxon>
        <taxon>Alveolata</taxon>
        <taxon>Ciliophora</taxon>
        <taxon>Intramacronucleata</taxon>
        <taxon>Oligohymenophorea</taxon>
        <taxon>Peniculida</taxon>
        <taxon>Parameciidae</taxon>
        <taxon>Paramecium</taxon>
    </lineage>
</organism>
<comment type="caution">
    <text evidence="1">The sequence shown here is derived from an EMBL/GenBank/DDBJ whole genome shotgun (WGS) entry which is preliminary data.</text>
</comment>
<evidence type="ECO:0000313" key="2">
    <source>
        <dbReference type="Proteomes" id="UP000692954"/>
    </source>
</evidence>